<organism evidence="2 3">
    <name type="scientific">Puniceibacterium sediminis</name>
    <dbReference type="NCBI Taxonomy" id="1608407"/>
    <lineage>
        <taxon>Bacteria</taxon>
        <taxon>Pseudomonadati</taxon>
        <taxon>Pseudomonadota</taxon>
        <taxon>Alphaproteobacteria</taxon>
        <taxon>Rhodobacterales</taxon>
        <taxon>Paracoccaceae</taxon>
        <taxon>Puniceibacterium</taxon>
    </lineage>
</organism>
<dbReference type="EMBL" id="FZNN01000035">
    <property type="protein sequence ID" value="SNR84347.1"/>
    <property type="molecule type" value="Genomic_DNA"/>
</dbReference>
<keyword evidence="3" id="KW-1185">Reference proteome</keyword>
<feature type="non-terminal residue" evidence="2">
    <location>
        <position position="63"/>
    </location>
</feature>
<gene>
    <name evidence="2" type="ORF">SAMN06265370_1351</name>
</gene>
<evidence type="ECO:0000313" key="2">
    <source>
        <dbReference type="EMBL" id="SNR84347.1"/>
    </source>
</evidence>
<sequence length="63" mass="6574">MAVLGGVIGDIRTSETRPRNASVASGRASASNVSAAPSPSLFEAADCLRCALHSRRCLMDRDV</sequence>
<evidence type="ECO:0000313" key="3">
    <source>
        <dbReference type="Proteomes" id="UP000198417"/>
    </source>
</evidence>
<feature type="region of interest" description="Disordered" evidence="1">
    <location>
        <begin position="15"/>
        <end position="35"/>
    </location>
</feature>
<evidence type="ECO:0000256" key="1">
    <source>
        <dbReference type="SAM" id="MobiDB-lite"/>
    </source>
</evidence>
<name>A0A238ZLW0_9RHOB</name>
<dbReference type="Proteomes" id="UP000198417">
    <property type="component" value="Unassembled WGS sequence"/>
</dbReference>
<dbReference type="AlphaFoldDB" id="A0A238ZLW0"/>
<proteinExistence type="predicted"/>
<accession>A0A238ZLW0</accession>
<protein>
    <submittedName>
        <fullName evidence="2">Uncharacterized protein</fullName>
    </submittedName>
</protein>
<reference evidence="2 3" key="1">
    <citation type="submission" date="2017-06" db="EMBL/GenBank/DDBJ databases">
        <authorList>
            <person name="Kim H.J."/>
            <person name="Triplett B.A."/>
        </authorList>
    </citation>
    <scope>NUCLEOTIDE SEQUENCE [LARGE SCALE GENOMIC DNA]</scope>
    <source>
        <strain evidence="2 3">DSM 29052</strain>
    </source>
</reference>